<proteinExistence type="predicted"/>
<accession>A0AAE0GPG6</accession>
<dbReference type="EMBL" id="LGRX02003736">
    <property type="protein sequence ID" value="KAK3281715.1"/>
    <property type="molecule type" value="Genomic_DNA"/>
</dbReference>
<organism evidence="2 3">
    <name type="scientific">Cymbomonas tetramitiformis</name>
    <dbReference type="NCBI Taxonomy" id="36881"/>
    <lineage>
        <taxon>Eukaryota</taxon>
        <taxon>Viridiplantae</taxon>
        <taxon>Chlorophyta</taxon>
        <taxon>Pyramimonadophyceae</taxon>
        <taxon>Pyramimonadales</taxon>
        <taxon>Pyramimonadaceae</taxon>
        <taxon>Cymbomonas</taxon>
    </lineage>
</organism>
<dbReference type="Proteomes" id="UP001190700">
    <property type="component" value="Unassembled WGS sequence"/>
</dbReference>
<dbReference type="PANTHER" id="PTHR35340:SF5">
    <property type="entry name" value="ASST-DOMAIN-CONTAINING PROTEIN"/>
    <property type="match status" value="1"/>
</dbReference>
<dbReference type="AlphaFoldDB" id="A0AAE0GPG6"/>
<comment type="caution">
    <text evidence="2">The sequence shown here is derived from an EMBL/GenBank/DDBJ whole genome shotgun (WGS) entry which is preliminary data.</text>
</comment>
<evidence type="ECO:0000313" key="3">
    <source>
        <dbReference type="Proteomes" id="UP001190700"/>
    </source>
</evidence>
<gene>
    <name evidence="2" type="ORF">CYMTET_10515</name>
</gene>
<feature type="compositionally biased region" description="Acidic residues" evidence="1">
    <location>
        <begin position="549"/>
        <end position="590"/>
    </location>
</feature>
<sequence>MGSNGAMRPLLSGQNCSYASVDGIELPAMDPEEMSQSSLSRYRKAGLILVSMLALVGVSALLISGSEAYSSSVPQTAESQASASQPIGIQSAGTDERIVDTYVDFDEDQKDFQAVHWSTDVPDDRSFKGKKVEKASEELQRIIKSISKEDGTFDRAQLGQAVKKDAENCWFDEAVSKSDPNTKASDGYTLFTQTQGTSGPQWTYLIDMAGQIIHTWYHPDNPVTKIVKLLANGNLMRMTWAYQKYFSDTFDAASYIEEVSWDGTIERKCHVANDNLTAHHDVWKTEAGTYLVPSWKIVSVAHCRDALGLSPDALIWTGIVENRKNLGGGCMIDGVVEYRAKAGGGVEDCEKVWEWWMDDHIVQDMDAEKPNYGNVSSHPELIDINFWAGEEAWKDTSLPQTLHVNTVAYNEDLKQIMLSSFQKGEIYIIEHSKDSATAKAHKGGKYGMGGDLLFRAGNPRAYKRDQTLVSNDINLEGFWEHQIYRLFYKCHTAHWIEEGLPGAGNVLVFSNGFGQPKHSHPGKPFSAAVEFSIPVVGGKEPEAPSTEDTAPEEEETAPEEEETAPEEEETAPEEEEKAPEEEEKAPEEEEWLRKRQLLQQDIKVINPGSKYTTAKYPEGIPSTAALEGDVGTYGMAAVQAGHRPFQGIGLQWQWNDFFQEQVTHFGGVQRLPNGNTFATISTSDSGGFRFVEVTPEGELAWMFRPDYESMPDLLEQGYVGRSVYRAYRYNASHPALKGRDLSPICKPPLKDRLQQENRFDMKRYWGTSSTQATFPEP</sequence>
<keyword evidence="3" id="KW-1185">Reference proteome</keyword>
<dbReference type="InterPro" id="IPR053143">
    <property type="entry name" value="Arylsulfate_ST"/>
</dbReference>
<name>A0AAE0GPG6_9CHLO</name>
<feature type="region of interest" description="Disordered" evidence="1">
    <location>
        <begin position="537"/>
        <end position="591"/>
    </location>
</feature>
<evidence type="ECO:0000313" key="2">
    <source>
        <dbReference type="EMBL" id="KAK3281715.1"/>
    </source>
</evidence>
<evidence type="ECO:0000256" key="1">
    <source>
        <dbReference type="SAM" id="MobiDB-lite"/>
    </source>
</evidence>
<protein>
    <submittedName>
        <fullName evidence="2">Uncharacterized protein</fullName>
    </submittedName>
</protein>
<reference evidence="2 3" key="1">
    <citation type="journal article" date="2015" name="Genome Biol. Evol.">
        <title>Comparative Genomics of a Bacterivorous Green Alga Reveals Evolutionary Causalities and Consequences of Phago-Mixotrophic Mode of Nutrition.</title>
        <authorList>
            <person name="Burns J.A."/>
            <person name="Paasch A."/>
            <person name="Narechania A."/>
            <person name="Kim E."/>
        </authorList>
    </citation>
    <scope>NUCLEOTIDE SEQUENCE [LARGE SCALE GENOMIC DNA]</scope>
    <source>
        <strain evidence="2 3">PLY_AMNH</strain>
    </source>
</reference>
<dbReference type="PANTHER" id="PTHR35340">
    <property type="entry name" value="PQQ ENZYME REPEAT PROTEIN-RELATED"/>
    <property type="match status" value="1"/>
</dbReference>